<dbReference type="Pfam" id="PF03433">
    <property type="entry name" value="EspA"/>
    <property type="match status" value="2"/>
</dbReference>
<evidence type="ECO:0000313" key="1">
    <source>
        <dbReference type="EMBL" id="SSW94915.1"/>
    </source>
</evidence>
<dbReference type="InterPro" id="IPR005095">
    <property type="entry name" value="EspA"/>
</dbReference>
<accession>A0A3B0LWC3</accession>
<dbReference type="EMBL" id="UFQR01000002">
    <property type="protein sequence ID" value="SSW94915.1"/>
    <property type="molecule type" value="Genomic_DNA"/>
</dbReference>
<dbReference type="AlphaFoldDB" id="A0A3B0LWC3"/>
<dbReference type="InterPro" id="IPR035074">
    <property type="entry name" value="EspA/CesA-like"/>
</dbReference>
<gene>
    <name evidence="1" type="primary">sseB_1</name>
    <name evidence="1" type="ORF">ARTV_0570</name>
</gene>
<reference evidence="1" key="1">
    <citation type="submission" date="2018-04" db="EMBL/GenBank/DDBJ databases">
        <authorList>
            <person name="Go L.Y."/>
            <person name="Mitchell J.A."/>
        </authorList>
    </citation>
    <scope>NUCLEOTIDE SEQUENCE</scope>
    <source>
        <strain evidence="1">ARTV</strain>
    </source>
</reference>
<sequence>MIHLTSGIREALSVNKGQVNNSNPNSGDYVISGGIAVLYLFMNLLSDMAQLKYNQMQIKSQMARDAQDMANLVDEIIDKIAKKGDKALEKLPPDVIDYMRNHGVTVDGMSIDDFLQQNDPTAALLAKLSEKIAESGADGMQSASWQYVVRYMDEHSIKVDALRCSDYIWGLPEVGSRSYQKISREHMQHIADVLAAAGGLDQGKLGSVKAALETVSNRASDFVCQSQLQLQKVMQGYNVTVSLINSMQTMLAEMNKSIAQNIR</sequence>
<organism evidence="1">
    <name type="scientific">Arsenophonus endosymbiont of Trialeurodes vaporariorum</name>
    <dbReference type="NCBI Taxonomy" id="235567"/>
    <lineage>
        <taxon>Bacteria</taxon>
        <taxon>Pseudomonadati</taxon>
        <taxon>Pseudomonadota</taxon>
        <taxon>Gammaproteobacteria</taxon>
        <taxon>Enterobacterales</taxon>
        <taxon>Morganellaceae</taxon>
        <taxon>Arsenophonus</taxon>
    </lineage>
</organism>
<dbReference type="SUPFAM" id="SSF116927">
    <property type="entry name" value="EspA/CesA-like"/>
    <property type="match status" value="1"/>
</dbReference>
<proteinExistence type="predicted"/>
<protein>
    <submittedName>
        <fullName evidence="1">Secreted effector protein SseB</fullName>
    </submittedName>
</protein>
<name>A0A3B0LWC3_9GAMM</name>